<dbReference type="AlphaFoldDB" id="A0AAN8UQZ8"/>
<accession>A0AAN8UQZ8</accession>
<evidence type="ECO:0000313" key="4">
    <source>
        <dbReference type="Proteomes" id="UP001370490"/>
    </source>
</evidence>
<feature type="region of interest" description="Disordered" evidence="2">
    <location>
        <begin position="261"/>
        <end position="314"/>
    </location>
</feature>
<protein>
    <submittedName>
        <fullName evidence="3">Uncharacterized protein</fullName>
    </submittedName>
</protein>
<sequence>MDLGCLDLGCLTVQDKQGKDEVLDSTSSTNNRGSGGTESVIASFKFSKNKSPREAGQSTSSPLNKFTSQIKKPPHRKASPLNWYPRKKVESYLKRKIRLLQEVGGMNSTLDETLNDANPHYCRVEREKIAARQAARKAMEARKAAMVEASWCKILRAARIQCKEAEALLLKAEKSVAEAFEAATAVGVIMYDKADDPRKLCEVESSSVTKGGSTMHTIKASLETAFEVDKEVAAAVKSAFIKLANCPTVKKEEFKDLLRKISENPDTDGNSSDVSELSECESDNGSEFDPQNDDGFVDEDSTSRMLSTESGQRKFRKKQLSDKFNTAKLVDMMLERLKCLQEDELASLATIVATCGLNAALAEVENHKEHNFQFASDYTFNMAYSSSRRMSSMGIGNVKSSDLDSSNDGHMRKQQVESELPSLDKFLVKRMSKLEREVQEAKNTRKNMSEEMVDYVKKSDHRERDVEEVPSLDTFLVKHVSRLEREIEEARNRRKNEKQSEKENINLNNKALDNNDTVSAEVVETFSVPDGKMGVNELETSLDRILVKPMHKIEMEKMQALSLGIGEIQRQQKKQGGSNTGTCEGLDKVLVKHVSRLEREKIALGSKEDEIRVNRRNVNTRIEAGEEGGLDQVLVKHKSKLEREKMAAAAQELDEKPRTSVSQRREARERELQEAWRGLSLGKTSEEAGGLHQVLVKHKSRLEREKMAAVQQQDEPPRNSVSQRREARDRELQEAWGGLGLGNSIKPHLSRLERERASCLDESRGGGKKASSKGG</sequence>
<proteinExistence type="predicted"/>
<dbReference type="EMBL" id="JBAMMX010000024">
    <property type="protein sequence ID" value="KAK6916356.1"/>
    <property type="molecule type" value="Genomic_DNA"/>
</dbReference>
<evidence type="ECO:0000256" key="1">
    <source>
        <dbReference type="SAM" id="Coils"/>
    </source>
</evidence>
<keyword evidence="1" id="KW-0175">Coiled coil</keyword>
<feature type="coiled-coil region" evidence="1">
    <location>
        <begin position="424"/>
        <end position="515"/>
    </location>
</feature>
<comment type="caution">
    <text evidence="3">The sequence shown here is derived from an EMBL/GenBank/DDBJ whole genome shotgun (WGS) entry which is preliminary data.</text>
</comment>
<feature type="region of interest" description="Disordered" evidence="2">
    <location>
        <begin position="17"/>
        <end position="81"/>
    </location>
</feature>
<feature type="compositionally biased region" description="Basic and acidic residues" evidence="2">
    <location>
        <begin position="653"/>
        <end position="669"/>
    </location>
</feature>
<feature type="compositionally biased region" description="Polar residues" evidence="2">
    <location>
        <begin position="56"/>
        <end position="70"/>
    </location>
</feature>
<organism evidence="3 4">
    <name type="scientific">Dillenia turbinata</name>
    <dbReference type="NCBI Taxonomy" id="194707"/>
    <lineage>
        <taxon>Eukaryota</taxon>
        <taxon>Viridiplantae</taxon>
        <taxon>Streptophyta</taxon>
        <taxon>Embryophyta</taxon>
        <taxon>Tracheophyta</taxon>
        <taxon>Spermatophyta</taxon>
        <taxon>Magnoliopsida</taxon>
        <taxon>eudicotyledons</taxon>
        <taxon>Gunneridae</taxon>
        <taxon>Pentapetalae</taxon>
        <taxon>Dilleniales</taxon>
        <taxon>Dilleniaceae</taxon>
        <taxon>Dillenia</taxon>
    </lineage>
</organism>
<feature type="compositionally biased region" description="Basic residues" evidence="2">
    <location>
        <begin position="766"/>
        <end position="775"/>
    </location>
</feature>
<feature type="region of interest" description="Disordered" evidence="2">
    <location>
        <begin position="647"/>
        <end position="669"/>
    </location>
</feature>
<feature type="region of interest" description="Disordered" evidence="2">
    <location>
        <begin position="705"/>
        <end position="775"/>
    </location>
</feature>
<gene>
    <name evidence="3" type="ORF">RJ641_019217</name>
</gene>
<dbReference type="PANTHER" id="PTHR36325:SF1">
    <property type="entry name" value="MYOSIN-2 HEAVY CHAIN-LIKE PROTEIN"/>
    <property type="match status" value="1"/>
</dbReference>
<feature type="compositionally biased region" description="Basic and acidic residues" evidence="2">
    <location>
        <begin position="750"/>
        <end position="765"/>
    </location>
</feature>
<feature type="compositionally biased region" description="Acidic residues" evidence="2">
    <location>
        <begin position="276"/>
        <end position="300"/>
    </location>
</feature>
<dbReference type="Proteomes" id="UP001370490">
    <property type="component" value="Unassembled WGS sequence"/>
</dbReference>
<evidence type="ECO:0000313" key="3">
    <source>
        <dbReference type="EMBL" id="KAK6916356.1"/>
    </source>
</evidence>
<evidence type="ECO:0000256" key="2">
    <source>
        <dbReference type="SAM" id="MobiDB-lite"/>
    </source>
</evidence>
<feature type="compositionally biased region" description="Polar residues" evidence="2">
    <location>
        <begin position="710"/>
        <end position="722"/>
    </location>
</feature>
<keyword evidence="4" id="KW-1185">Reference proteome</keyword>
<dbReference type="PANTHER" id="PTHR36325">
    <property type="entry name" value="MYOSIN-2 HEAVY CHAIN-LIKE PROTEIN"/>
    <property type="match status" value="1"/>
</dbReference>
<name>A0AAN8UQZ8_9MAGN</name>
<feature type="compositionally biased region" description="Basic and acidic residues" evidence="2">
    <location>
        <begin position="723"/>
        <end position="733"/>
    </location>
</feature>
<reference evidence="3 4" key="1">
    <citation type="submission" date="2023-12" db="EMBL/GenBank/DDBJ databases">
        <title>A high-quality genome assembly for Dillenia turbinata (Dilleniales).</title>
        <authorList>
            <person name="Chanderbali A."/>
        </authorList>
    </citation>
    <scope>NUCLEOTIDE SEQUENCE [LARGE SCALE GENOMIC DNA]</scope>
    <source>
        <strain evidence="3">LSX21</strain>
        <tissue evidence="3">Leaf</tissue>
    </source>
</reference>